<evidence type="ECO:0008006" key="5">
    <source>
        <dbReference type="Google" id="ProtNLM"/>
    </source>
</evidence>
<comment type="caution">
    <text evidence="3">The sequence shown here is derived from an EMBL/GenBank/DDBJ whole genome shotgun (WGS) entry which is preliminary data.</text>
</comment>
<accession>A0A150HNB1</accession>
<feature type="compositionally biased region" description="Polar residues" evidence="1">
    <location>
        <begin position="141"/>
        <end position="151"/>
    </location>
</feature>
<feature type="compositionally biased region" description="Basic and acidic residues" evidence="1">
    <location>
        <begin position="130"/>
        <end position="140"/>
    </location>
</feature>
<gene>
    <name evidence="3" type="ORF">AVENLUH5627_02124</name>
</gene>
<feature type="region of interest" description="Disordered" evidence="1">
    <location>
        <begin position="130"/>
        <end position="151"/>
    </location>
</feature>
<reference evidence="3 4" key="1">
    <citation type="journal article" date="2016" name="Sci. Rep.">
        <title>Genomic and phenotypic characterization of the species Acinetobacter venetianus.</title>
        <authorList>
            <person name="Fondi M."/>
            <person name="Maida I."/>
            <person name="Perrin E."/>
            <person name="Orlandini V."/>
            <person name="La Torre L."/>
            <person name="Bosi E."/>
            <person name="Negroni A."/>
            <person name="Zanaroli G."/>
            <person name="Fava F."/>
            <person name="Decorosi F."/>
            <person name="Giovannetti L."/>
            <person name="Viti C."/>
            <person name="Vaneechoutte M."/>
            <person name="Dijkshoorn L."/>
            <person name="Fani R."/>
        </authorList>
    </citation>
    <scope>NUCLEOTIDE SEQUENCE [LARGE SCALE GENOMIC DNA]</scope>
    <source>
        <strain evidence="3 4">LUH5627</strain>
    </source>
</reference>
<evidence type="ECO:0000256" key="2">
    <source>
        <dbReference type="SAM" id="SignalP"/>
    </source>
</evidence>
<evidence type="ECO:0000313" key="3">
    <source>
        <dbReference type="EMBL" id="KXZ67547.1"/>
    </source>
</evidence>
<dbReference type="AlphaFoldDB" id="A0A150HNB1"/>
<feature type="chain" id="PRO_5007562807" description="Lipoprotein" evidence="2">
    <location>
        <begin position="24"/>
        <end position="151"/>
    </location>
</feature>
<dbReference type="GeneID" id="58194772"/>
<evidence type="ECO:0000256" key="1">
    <source>
        <dbReference type="SAM" id="MobiDB-lite"/>
    </source>
</evidence>
<sequence>MKKIILTTSIGLTTLCMINPAYAIDAKYRAKLERSGCTQVSEMQGCDINKSKAENAKAGFLNNTVINTNSYTGIWTAKNSNTGQTVAKIHVDHNQKVWVNGQEVKAKTSDGGLIFKQGFITFKLEGDPKHQNESVWHDSDAQTSGPILKTN</sequence>
<dbReference type="RefSeq" id="WP_004879483.1">
    <property type="nucleotide sequence ID" value="NZ_BCLZ01000001.1"/>
</dbReference>
<protein>
    <recommendedName>
        <fullName evidence="5">Lipoprotein</fullName>
    </recommendedName>
</protein>
<dbReference type="Proteomes" id="UP000075680">
    <property type="component" value="Unassembled WGS sequence"/>
</dbReference>
<keyword evidence="2" id="KW-0732">Signal</keyword>
<evidence type="ECO:0000313" key="4">
    <source>
        <dbReference type="Proteomes" id="UP000075680"/>
    </source>
</evidence>
<name>A0A150HNB1_9GAMM</name>
<dbReference type="EMBL" id="JRUE01000185">
    <property type="protein sequence ID" value="KXZ67547.1"/>
    <property type="molecule type" value="Genomic_DNA"/>
</dbReference>
<organism evidence="3 4">
    <name type="scientific">Acinetobacter venetianus</name>
    <dbReference type="NCBI Taxonomy" id="52133"/>
    <lineage>
        <taxon>Bacteria</taxon>
        <taxon>Pseudomonadati</taxon>
        <taxon>Pseudomonadota</taxon>
        <taxon>Gammaproteobacteria</taxon>
        <taxon>Moraxellales</taxon>
        <taxon>Moraxellaceae</taxon>
        <taxon>Acinetobacter</taxon>
    </lineage>
</organism>
<dbReference type="PATRIC" id="fig|52133.18.peg.2200"/>
<feature type="signal peptide" evidence="2">
    <location>
        <begin position="1"/>
        <end position="23"/>
    </location>
</feature>
<proteinExistence type="predicted"/>